<dbReference type="PRINTS" id="PR00507">
    <property type="entry name" value="N12N6MTFRASE"/>
</dbReference>
<dbReference type="EMBL" id="PDKK01000005">
    <property type="protein sequence ID" value="RXK05943.1"/>
    <property type="molecule type" value="Genomic_DNA"/>
</dbReference>
<reference evidence="10 11" key="1">
    <citation type="submission" date="2017-10" db="EMBL/GenBank/DDBJ databases">
        <title>Genomics of the genus Arcobacter.</title>
        <authorList>
            <person name="Perez-Cataluna A."/>
            <person name="Figueras M.J."/>
        </authorList>
    </citation>
    <scope>NUCLEOTIDE SEQUENCE [LARGE SCALE GENOMIC DNA]</scope>
    <source>
        <strain evidence="10 11">CECT 8441</strain>
    </source>
</reference>
<feature type="domain" description="Type II methyltransferase M.TaqI-like" evidence="7">
    <location>
        <begin position="625"/>
        <end position="944"/>
    </location>
</feature>
<feature type="domain" description="DUF7149" evidence="8">
    <location>
        <begin position="8"/>
        <end position="242"/>
    </location>
</feature>
<dbReference type="GO" id="GO:0032259">
    <property type="term" value="P:methylation"/>
    <property type="evidence" value="ECO:0007669"/>
    <property type="project" value="UniProtKB-KW"/>
</dbReference>
<keyword evidence="4" id="KW-0949">S-adenosyl-L-methionine</keyword>
<proteinExistence type="predicted"/>
<name>A0A4Q1AVG2_9BACT</name>
<dbReference type="GO" id="GO:0004519">
    <property type="term" value="F:endonuclease activity"/>
    <property type="evidence" value="ECO:0007669"/>
    <property type="project" value="UniProtKB-KW"/>
</dbReference>
<keyword evidence="10" id="KW-0378">Hydrolase</keyword>
<dbReference type="PANTHER" id="PTHR33841:SF1">
    <property type="entry name" value="DNA METHYLTRANSFERASE A"/>
    <property type="match status" value="1"/>
</dbReference>
<gene>
    <name evidence="10" type="ORF">CRV07_07680</name>
</gene>
<dbReference type="InterPro" id="IPR056716">
    <property type="entry name" value="DUF7814"/>
</dbReference>
<dbReference type="GO" id="GO:0003676">
    <property type="term" value="F:nucleic acid binding"/>
    <property type="evidence" value="ECO:0007669"/>
    <property type="project" value="InterPro"/>
</dbReference>
<dbReference type="Pfam" id="PF23653">
    <property type="entry name" value="DUF7149"/>
    <property type="match status" value="1"/>
</dbReference>
<dbReference type="Pfam" id="PF07669">
    <property type="entry name" value="Eco57I"/>
    <property type="match status" value="1"/>
</dbReference>
<feature type="coiled-coil region" evidence="6">
    <location>
        <begin position="800"/>
        <end position="827"/>
    </location>
</feature>
<evidence type="ECO:0000256" key="5">
    <source>
        <dbReference type="ARBA" id="ARBA00047942"/>
    </source>
</evidence>
<evidence type="ECO:0000313" key="10">
    <source>
        <dbReference type="EMBL" id="RXK05943.1"/>
    </source>
</evidence>
<evidence type="ECO:0000256" key="2">
    <source>
        <dbReference type="ARBA" id="ARBA00022603"/>
    </source>
</evidence>
<dbReference type="InterPro" id="IPR050953">
    <property type="entry name" value="N4_N6_ade-DNA_methylase"/>
</dbReference>
<accession>A0A4Q1AVG2</accession>
<dbReference type="SUPFAM" id="SSF53335">
    <property type="entry name" value="S-adenosyl-L-methionine-dependent methyltransferases"/>
    <property type="match status" value="1"/>
</dbReference>
<dbReference type="EC" id="2.1.1.72" evidence="1"/>
<dbReference type="PANTHER" id="PTHR33841">
    <property type="entry name" value="DNA METHYLTRANSFERASE YEEA-RELATED"/>
    <property type="match status" value="1"/>
</dbReference>
<dbReference type="GO" id="GO:0006304">
    <property type="term" value="P:DNA modification"/>
    <property type="evidence" value="ECO:0007669"/>
    <property type="project" value="InterPro"/>
</dbReference>
<evidence type="ECO:0000256" key="6">
    <source>
        <dbReference type="SAM" id="Coils"/>
    </source>
</evidence>
<feature type="domain" description="DUF7814" evidence="9">
    <location>
        <begin position="244"/>
        <end position="459"/>
    </location>
</feature>
<dbReference type="InterPro" id="IPR055573">
    <property type="entry name" value="DUF7149"/>
</dbReference>
<dbReference type="Gene3D" id="3.40.50.150">
    <property type="entry name" value="Vaccinia Virus protein VP39"/>
    <property type="match status" value="2"/>
</dbReference>
<evidence type="ECO:0000256" key="4">
    <source>
        <dbReference type="ARBA" id="ARBA00022691"/>
    </source>
</evidence>
<evidence type="ECO:0000256" key="1">
    <source>
        <dbReference type="ARBA" id="ARBA00011900"/>
    </source>
</evidence>
<evidence type="ECO:0000259" key="8">
    <source>
        <dbReference type="Pfam" id="PF23653"/>
    </source>
</evidence>
<comment type="catalytic activity">
    <reaction evidence="5">
        <text>a 2'-deoxyadenosine in DNA + S-adenosyl-L-methionine = an N(6)-methyl-2'-deoxyadenosine in DNA + S-adenosyl-L-homocysteine + H(+)</text>
        <dbReference type="Rhea" id="RHEA:15197"/>
        <dbReference type="Rhea" id="RHEA-COMP:12418"/>
        <dbReference type="Rhea" id="RHEA-COMP:12419"/>
        <dbReference type="ChEBI" id="CHEBI:15378"/>
        <dbReference type="ChEBI" id="CHEBI:57856"/>
        <dbReference type="ChEBI" id="CHEBI:59789"/>
        <dbReference type="ChEBI" id="CHEBI:90615"/>
        <dbReference type="ChEBI" id="CHEBI:90616"/>
        <dbReference type="EC" id="2.1.1.72"/>
    </reaction>
</comment>
<keyword evidence="6" id="KW-0175">Coiled coil</keyword>
<protein>
    <recommendedName>
        <fullName evidence="1">site-specific DNA-methyltransferase (adenine-specific)</fullName>
        <ecNumber evidence="1">2.1.1.72</ecNumber>
    </recommendedName>
</protein>
<evidence type="ECO:0000259" key="7">
    <source>
        <dbReference type="Pfam" id="PF07669"/>
    </source>
</evidence>
<dbReference type="GO" id="GO:0009007">
    <property type="term" value="F:site-specific DNA-methyltransferase (adenine-specific) activity"/>
    <property type="evidence" value="ECO:0007669"/>
    <property type="project" value="UniProtKB-EC"/>
</dbReference>
<dbReference type="PROSITE" id="PS00092">
    <property type="entry name" value="N6_MTASE"/>
    <property type="match status" value="1"/>
</dbReference>
<keyword evidence="11" id="KW-1185">Reference proteome</keyword>
<keyword evidence="2" id="KW-0489">Methyltransferase</keyword>
<sequence length="1306" mass="154202">MLKPNFIKTHNFINIMLKKKELSSQNLEILISQLHILNNINPEETEENQKTFIRDFLINTFNYNINTAGDIDWAILNESHKVEVIIEVKRIKNETEMVTKENFLKKAFYETVLYFMRERNIGNIDLKHIIITNTYNWFIVDATEYERLFWNNKKFRKSFSDWNNKKTLNNKTDFFYNDIVKPFCESINNSRKTSLFETDNELIDFTHFNIKELTFSDSERNFENIYKLLSSDTLMKDFTPNDGNSLNKNFYDELLYILGLEEQKIDGKKRIIRIKKDRQIGSFFENVYSLLHRHNKLSNNEDENFNKVISLIIVWLNRILFLKLFENQLTGFSKNENLSFLKKEFIKDFDELDKLFFAVLSKKADDRLDDVKRKYNFIPYLNSSLFEESEEEKKLIFISQLDSTSKIKFYKNTILKGSNGKRISGESSLLYYLYDFLNAYSFGSLNNINTVEEQHKELISSSVLGLIFEKINGYKDGSFYTPSYITTFMAKNILEKFVIDKFNEIKEWNCKNIDDIFDYIGSSKEDRKEANEIINSLKICDPAVGSGHYLVSMLNEIIRLKSDLGILSDKNGKKIRDYKILIENDDLAFKTIDNEYFTYQKPKTVTENHLIQETIFLEKQNIIENCLFGVDINPNSVNICRLRLWIELLKHTYYTEDSNFEYLHTLPNIDINIKVGNSLLSKFPLIDNENVPKALKEKIEEYKSIVKEYKNTNDKLIKQDIKKKINEMKKEFILDFKNNTKNILSLKKILNGYTTQKEVKKGYIQQFGYEGLTKDIILKYATDTTGSLFDINSIMTKSQIKKAKKVKKEILKDIDKLYKDIQKADNDKLYENSFEWRFEFPEILDEEGKFIGFDAIIGNPPYIREPENKQAFNGLHDSPCYKGKMDLWFLFACKGIDLLKSNGRLSFIATNNWISNYGASRFRNKVLGTTKIEEYIDFGEYFVFDSADVLTMIFTLKKTLILNDYNCNYSRILDKTIKEDDVKEFLIGIPNEKTQKYSALMFNQNLFDKNIIFLNSKIANVLNKIEQNKNFKLDEKEELAQGIVTPNDSVNKKSLETLGNNFRLNEGIFTLTTEEIEYLNLNENEFEIIKPLYTSNEINRYFTNQNNKKWIIYTDSSFKDTNKMDNYPNLKYHLDKFKDVITSDYKPYGIHRARNEYFFKGEKILSLRKCVNRPLFSYVNYDSYVNQSYYIIKSERINLKYLTALLNSSLVAFWLKYKGKMQGNNFQVDKEPLLDIPILSIEDDQVTLNKITKIIDEIILIKENNDDDDMMSLFKLENDLNNIFYRLYKLNNDDIKIIEETKFKYL</sequence>
<comment type="caution">
    <text evidence="10">The sequence shown here is derived from an EMBL/GenBank/DDBJ whole genome shotgun (WGS) entry which is preliminary data.</text>
</comment>
<evidence type="ECO:0000256" key="3">
    <source>
        <dbReference type="ARBA" id="ARBA00022679"/>
    </source>
</evidence>
<dbReference type="InterPro" id="IPR029063">
    <property type="entry name" value="SAM-dependent_MTases_sf"/>
</dbReference>
<dbReference type="Proteomes" id="UP000289758">
    <property type="component" value="Unassembled WGS sequence"/>
</dbReference>
<keyword evidence="3" id="KW-0808">Transferase</keyword>
<dbReference type="InterPro" id="IPR002052">
    <property type="entry name" value="DNA_methylase_N6_adenine_CS"/>
</dbReference>
<dbReference type="RefSeq" id="WP_129087147.1">
    <property type="nucleotide sequence ID" value="NZ_CP053836.1"/>
</dbReference>
<dbReference type="OrthoDB" id="9761012at2"/>
<keyword evidence="10" id="KW-0540">Nuclease</keyword>
<organism evidence="10 11">
    <name type="scientific">Halarcobacter ebronensis</name>
    <dbReference type="NCBI Taxonomy" id="1462615"/>
    <lineage>
        <taxon>Bacteria</taxon>
        <taxon>Pseudomonadati</taxon>
        <taxon>Campylobacterota</taxon>
        <taxon>Epsilonproteobacteria</taxon>
        <taxon>Campylobacterales</taxon>
        <taxon>Arcobacteraceae</taxon>
        <taxon>Halarcobacter</taxon>
    </lineage>
</organism>
<evidence type="ECO:0000259" key="9">
    <source>
        <dbReference type="Pfam" id="PF25120"/>
    </source>
</evidence>
<dbReference type="InterPro" id="IPR011639">
    <property type="entry name" value="MethylTrfase_TaqI-like_dom"/>
</dbReference>
<dbReference type="Pfam" id="PF25120">
    <property type="entry name" value="DUF7814"/>
    <property type="match status" value="1"/>
</dbReference>
<evidence type="ECO:0000313" key="11">
    <source>
        <dbReference type="Proteomes" id="UP000289758"/>
    </source>
</evidence>
<keyword evidence="10" id="KW-0255">Endonuclease</keyword>